<keyword evidence="1" id="KW-0175">Coiled coil</keyword>
<evidence type="ECO:0000256" key="2">
    <source>
        <dbReference type="SAM" id="MobiDB-lite"/>
    </source>
</evidence>
<evidence type="ECO:0000256" key="1">
    <source>
        <dbReference type="SAM" id="Coils"/>
    </source>
</evidence>
<comment type="caution">
    <text evidence="3">The sequence shown here is derived from an EMBL/GenBank/DDBJ whole genome shotgun (WGS) entry which is preliminary data.</text>
</comment>
<reference evidence="3" key="1">
    <citation type="submission" date="2023-07" db="EMBL/GenBank/DDBJ databases">
        <title>Chromosome-level genome assembly of Artemia franciscana.</title>
        <authorList>
            <person name="Jo E."/>
        </authorList>
    </citation>
    <scope>NUCLEOTIDE SEQUENCE</scope>
    <source>
        <tissue evidence="3">Whole body</tissue>
    </source>
</reference>
<keyword evidence="4" id="KW-1185">Reference proteome</keyword>
<organism evidence="3 4">
    <name type="scientific">Artemia franciscana</name>
    <name type="common">Brine shrimp</name>
    <name type="synonym">Artemia sanfranciscana</name>
    <dbReference type="NCBI Taxonomy" id="6661"/>
    <lineage>
        <taxon>Eukaryota</taxon>
        <taxon>Metazoa</taxon>
        <taxon>Ecdysozoa</taxon>
        <taxon>Arthropoda</taxon>
        <taxon>Crustacea</taxon>
        <taxon>Branchiopoda</taxon>
        <taxon>Anostraca</taxon>
        <taxon>Artemiidae</taxon>
        <taxon>Artemia</taxon>
    </lineage>
</organism>
<name>A0AA88I1U4_ARTSF</name>
<dbReference type="EMBL" id="JAVRJZ010000013">
    <property type="protein sequence ID" value="KAK2714512.1"/>
    <property type="molecule type" value="Genomic_DNA"/>
</dbReference>
<proteinExistence type="predicted"/>
<dbReference type="AlphaFoldDB" id="A0AA88I1U4"/>
<feature type="region of interest" description="Disordered" evidence="2">
    <location>
        <begin position="61"/>
        <end position="81"/>
    </location>
</feature>
<evidence type="ECO:0000313" key="3">
    <source>
        <dbReference type="EMBL" id="KAK2714512.1"/>
    </source>
</evidence>
<accession>A0AA88I1U4</accession>
<protein>
    <submittedName>
        <fullName evidence="3">Uncharacterized protein</fullName>
    </submittedName>
</protein>
<feature type="coiled-coil region" evidence="1">
    <location>
        <begin position="381"/>
        <end position="408"/>
    </location>
</feature>
<gene>
    <name evidence="3" type="ORF">QYM36_008912</name>
</gene>
<evidence type="ECO:0000313" key="4">
    <source>
        <dbReference type="Proteomes" id="UP001187531"/>
    </source>
</evidence>
<dbReference type="Proteomes" id="UP001187531">
    <property type="component" value="Unassembled WGS sequence"/>
</dbReference>
<sequence length="483" mass="56477">MYPEGFRHLYAPKIVHKGRVWRMIQKLNNSHVKQECIKESGQIWVSVKKLKQVFDTKDGENQSVDTAVPGQKFEGRENGTGTPIQTKIENSTQISKKSSTCNVIEALPNGKMLQTFDKSTQGNGKAKTNLLNREKISRSIKTEGKNGCYETYKEEATSDEIAETLTRKFEKIEEGKRNTKAKLPEKGETDCSVNAEHKKLEDKCKMSQQKLKTLDIQDDYCEIYRIQDKLYHYLSKQNISKQNQLDIVEILETLSSELDAIDSDKINAVDIILETIQLQMSRLAGLYMLEEDPNCLERWKMLRDLEREIRQEKSELYEKSSLKDRLRSLMSKKSTRSFQLWSSFRVVETQTDKNLDIQNIEELWSYRWNRESWTESTYSKILDLEKTLENISNKLDMIESKKQNAIDTFVKSIRIRELRLAAKYLINLDENYRKEIDRLDYLHQGISQLRENTKCQRNWDIGAHEKEVTSLTNSLAKKRPFIK</sequence>